<sequence>MGFGNFNKVVLIFSRPFWDVSQNYFGHLNHSKASRGEMFLFTALSKAPVLIAMMAGEAANLEAPNEHNYDGYFVFIHHRSLLANMCSTGVYQFSPGDLCDTLAEPVRSRSEDGLYSGPMRIFFAGEHTSERYPASVHGAWLSGVREAARIAEVFIGSPFSASNLTDPECVFLDSDDDDGEEGSACETGLDSGRIGDEESKENGAESERFAAAKR</sequence>
<dbReference type="PANTHER" id="PTHR10742:SF386">
    <property type="entry name" value="LYSINE-SPECIFIC HISTONE DEMETHYLASE 1A"/>
    <property type="match status" value="1"/>
</dbReference>
<evidence type="ECO:0000256" key="2">
    <source>
        <dbReference type="ARBA" id="ARBA00023002"/>
    </source>
</evidence>
<dbReference type="Gene3D" id="3.90.660.10">
    <property type="match status" value="1"/>
</dbReference>
<feature type="domain" description="Amine oxidase" evidence="4">
    <location>
        <begin position="2"/>
        <end position="150"/>
    </location>
</feature>
<reference evidence="6" key="2">
    <citation type="journal article" date="2016" name="Sci. Rep.">
        <title>Dictyocaulus viviparus genome, variome and transcriptome elucidate lungworm biology and support future intervention.</title>
        <authorList>
            <person name="McNulty S.N."/>
            <person name="Strube C."/>
            <person name="Rosa B.A."/>
            <person name="Martin J.C."/>
            <person name="Tyagi R."/>
            <person name="Choi Y.J."/>
            <person name="Wang Q."/>
            <person name="Hallsworth Pepin K."/>
            <person name="Zhang X."/>
            <person name="Ozersky P."/>
            <person name="Wilson R.K."/>
            <person name="Sternberg P.W."/>
            <person name="Gasser R.B."/>
            <person name="Mitreva M."/>
        </authorList>
    </citation>
    <scope>NUCLEOTIDE SEQUENCE [LARGE SCALE GENOMIC DNA]</scope>
    <source>
        <strain evidence="6">HannoverDv2000</strain>
    </source>
</reference>
<accession>A0A0D8Y4H9</accession>
<dbReference type="InterPro" id="IPR002937">
    <property type="entry name" value="Amino_oxidase"/>
</dbReference>
<evidence type="ECO:0000313" key="5">
    <source>
        <dbReference type="EMBL" id="KJH51625.1"/>
    </source>
</evidence>
<keyword evidence="6" id="KW-1185">Reference proteome</keyword>
<feature type="compositionally biased region" description="Acidic residues" evidence="3">
    <location>
        <begin position="173"/>
        <end position="183"/>
    </location>
</feature>
<comment type="similarity">
    <text evidence="1">Belongs to the flavin monoamine oxidase family.</text>
</comment>
<dbReference type="Pfam" id="PF01593">
    <property type="entry name" value="Amino_oxidase"/>
    <property type="match status" value="1"/>
</dbReference>
<dbReference type="STRING" id="29172.A0A0D8Y4H9"/>
<evidence type="ECO:0000313" key="6">
    <source>
        <dbReference type="Proteomes" id="UP000053766"/>
    </source>
</evidence>
<dbReference type="AlphaFoldDB" id="A0A0D8Y4H9"/>
<evidence type="ECO:0000256" key="1">
    <source>
        <dbReference type="ARBA" id="ARBA00005995"/>
    </source>
</evidence>
<dbReference type="GO" id="GO:0006338">
    <property type="term" value="P:chromatin remodeling"/>
    <property type="evidence" value="ECO:0007669"/>
    <property type="project" value="TreeGrafter"/>
</dbReference>
<dbReference type="SUPFAM" id="SSF51905">
    <property type="entry name" value="FAD/NAD(P)-binding domain"/>
    <property type="match status" value="1"/>
</dbReference>
<dbReference type="PANTHER" id="PTHR10742">
    <property type="entry name" value="FLAVIN MONOAMINE OXIDASE"/>
    <property type="match status" value="1"/>
</dbReference>
<evidence type="ECO:0000259" key="4">
    <source>
        <dbReference type="Pfam" id="PF01593"/>
    </source>
</evidence>
<dbReference type="GO" id="GO:0003682">
    <property type="term" value="F:chromatin binding"/>
    <property type="evidence" value="ECO:0007669"/>
    <property type="project" value="TreeGrafter"/>
</dbReference>
<dbReference type="GO" id="GO:0050660">
    <property type="term" value="F:flavin adenine dinucleotide binding"/>
    <property type="evidence" value="ECO:0007669"/>
    <property type="project" value="TreeGrafter"/>
</dbReference>
<organism evidence="5 6">
    <name type="scientific">Dictyocaulus viviparus</name>
    <name type="common">Bovine lungworm</name>
    <dbReference type="NCBI Taxonomy" id="29172"/>
    <lineage>
        <taxon>Eukaryota</taxon>
        <taxon>Metazoa</taxon>
        <taxon>Ecdysozoa</taxon>
        <taxon>Nematoda</taxon>
        <taxon>Chromadorea</taxon>
        <taxon>Rhabditida</taxon>
        <taxon>Rhabditina</taxon>
        <taxon>Rhabditomorpha</taxon>
        <taxon>Strongyloidea</taxon>
        <taxon>Metastrongylidae</taxon>
        <taxon>Dictyocaulus</taxon>
    </lineage>
</organism>
<evidence type="ECO:0000256" key="3">
    <source>
        <dbReference type="SAM" id="MobiDB-lite"/>
    </source>
</evidence>
<dbReference type="InterPro" id="IPR050281">
    <property type="entry name" value="Flavin_monoamine_oxidase"/>
</dbReference>
<dbReference type="GO" id="GO:0016491">
    <property type="term" value="F:oxidoreductase activity"/>
    <property type="evidence" value="ECO:0007669"/>
    <property type="project" value="UniProtKB-KW"/>
</dbReference>
<feature type="compositionally biased region" description="Basic and acidic residues" evidence="3">
    <location>
        <begin position="193"/>
        <end position="214"/>
    </location>
</feature>
<feature type="region of interest" description="Disordered" evidence="3">
    <location>
        <begin position="173"/>
        <end position="214"/>
    </location>
</feature>
<gene>
    <name evidence="5" type="ORF">DICVIV_02161</name>
</gene>
<dbReference type="Proteomes" id="UP000053766">
    <property type="component" value="Unassembled WGS sequence"/>
</dbReference>
<dbReference type="Gene3D" id="3.50.50.60">
    <property type="entry name" value="FAD/NAD(P)-binding domain"/>
    <property type="match status" value="1"/>
</dbReference>
<reference evidence="5 6" key="1">
    <citation type="submission" date="2013-11" db="EMBL/GenBank/DDBJ databases">
        <title>Draft genome of the bovine lungworm Dictyocaulus viviparus.</title>
        <authorList>
            <person name="Mitreva M."/>
        </authorList>
    </citation>
    <scope>NUCLEOTIDE SEQUENCE [LARGE SCALE GENOMIC DNA]</scope>
    <source>
        <strain evidence="5 6">HannoverDv2000</strain>
    </source>
</reference>
<dbReference type="InterPro" id="IPR036188">
    <property type="entry name" value="FAD/NAD-bd_sf"/>
</dbReference>
<name>A0A0D8Y4H9_DICVI</name>
<keyword evidence="2" id="KW-0560">Oxidoreductase</keyword>
<dbReference type="EMBL" id="KN716179">
    <property type="protein sequence ID" value="KJH51625.1"/>
    <property type="molecule type" value="Genomic_DNA"/>
</dbReference>
<protein>
    <recommendedName>
        <fullName evidence="4">Amine oxidase domain-containing protein</fullName>
    </recommendedName>
</protein>
<dbReference type="SUPFAM" id="SSF54373">
    <property type="entry name" value="FAD-linked reductases, C-terminal domain"/>
    <property type="match status" value="1"/>
</dbReference>
<proteinExistence type="inferred from homology"/>
<dbReference type="OrthoDB" id="9982100at2759"/>